<evidence type="ECO:0000256" key="13">
    <source>
        <dbReference type="ARBA" id="ARBA00047899"/>
    </source>
</evidence>
<dbReference type="InterPro" id="IPR051334">
    <property type="entry name" value="SRPK"/>
</dbReference>
<feature type="binding site" evidence="15">
    <location>
        <position position="101"/>
    </location>
    <ligand>
        <name>ATP</name>
        <dbReference type="ChEBI" id="CHEBI:30616"/>
    </ligand>
</feature>
<keyword evidence="9" id="KW-0418">Kinase</keyword>
<reference evidence="17" key="1">
    <citation type="journal article" date="2020" name="Stud. Mycol.">
        <title>101 Dothideomycetes genomes: a test case for predicting lifestyles and emergence of pathogens.</title>
        <authorList>
            <person name="Haridas S."/>
            <person name="Albert R."/>
            <person name="Binder M."/>
            <person name="Bloem J."/>
            <person name="Labutti K."/>
            <person name="Salamov A."/>
            <person name="Andreopoulos B."/>
            <person name="Baker S."/>
            <person name="Barry K."/>
            <person name="Bills G."/>
            <person name="Bluhm B."/>
            <person name="Cannon C."/>
            <person name="Castanera R."/>
            <person name="Culley D."/>
            <person name="Daum C."/>
            <person name="Ezra D."/>
            <person name="Gonzalez J."/>
            <person name="Henrissat B."/>
            <person name="Kuo A."/>
            <person name="Liang C."/>
            <person name="Lipzen A."/>
            <person name="Lutzoni F."/>
            <person name="Magnuson J."/>
            <person name="Mondo S."/>
            <person name="Nolan M."/>
            <person name="Ohm R."/>
            <person name="Pangilinan J."/>
            <person name="Park H.-J."/>
            <person name="Ramirez L."/>
            <person name="Alfaro M."/>
            <person name="Sun H."/>
            <person name="Tritt A."/>
            <person name="Yoshinaga Y."/>
            <person name="Zwiers L.-H."/>
            <person name="Turgeon B."/>
            <person name="Goodwin S."/>
            <person name="Spatafora J."/>
            <person name="Crous P."/>
            <person name="Grigoriev I."/>
        </authorList>
    </citation>
    <scope>NUCLEOTIDE SEQUENCE</scope>
    <source>
        <strain evidence="17">SCOH1-5</strain>
    </source>
</reference>
<evidence type="ECO:0000256" key="9">
    <source>
        <dbReference type="ARBA" id="ARBA00022777"/>
    </source>
</evidence>
<dbReference type="EC" id="2.7.11.1" evidence="3"/>
<evidence type="ECO:0000256" key="5">
    <source>
        <dbReference type="ARBA" id="ARBA00019973"/>
    </source>
</evidence>
<evidence type="ECO:0000256" key="10">
    <source>
        <dbReference type="ARBA" id="ARBA00022840"/>
    </source>
</evidence>
<evidence type="ECO:0000256" key="3">
    <source>
        <dbReference type="ARBA" id="ARBA00012513"/>
    </source>
</evidence>
<dbReference type="Proteomes" id="UP000799539">
    <property type="component" value="Unassembled WGS sequence"/>
</dbReference>
<feature type="domain" description="Protein kinase" evidence="16">
    <location>
        <begin position="72"/>
        <end position="394"/>
    </location>
</feature>
<comment type="function">
    <text evidence="1">Component of the EKC/KEOPS complex that is required for the formation of a threonylcarbamoyl group on adenosine at position 37 (t(6)A37) in tRNAs that read codons beginning with adenine. The complex is probably involved in the transfer of the threonylcarbamoyl moiety of threonylcarbamoyl-AMP (TC-AMP) to the N6 group of A37. BUD32 has ATPase activity in the context of the EKC/KEOPS complex and likely plays a supporting role to the catalytic subunit KAE1. The EKC/KEOPS complex also promotes both telomere uncapping and telomere elongation. The complex is required for efficient recruitment of transcriptional coactivators.</text>
</comment>
<keyword evidence="7" id="KW-0808">Transferase</keyword>
<dbReference type="PANTHER" id="PTHR47634:SF9">
    <property type="entry name" value="PROTEIN KINASE DOMAIN-CONTAINING PROTEIN-RELATED"/>
    <property type="match status" value="1"/>
</dbReference>
<evidence type="ECO:0000256" key="1">
    <source>
        <dbReference type="ARBA" id="ARBA00003747"/>
    </source>
</evidence>
<evidence type="ECO:0000256" key="2">
    <source>
        <dbReference type="ARBA" id="ARBA00011534"/>
    </source>
</evidence>
<dbReference type="InterPro" id="IPR011009">
    <property type="entry name" value="Kinase-like_dom_sf"/>
</dbReference>
<dbReference type="SMART" id="SM00220">
    <property type="entry name" value="S_TKc"/>
    <property type="match status" value="1"/>
</dbReference>
<dbReference type="PANTHER" id="PTHR47634">
    <property type="entry name" value="PROTEIN KINASE DOMAIN-CONTAINING PROTEIN-RELATED"/>
    <property type="match status" value="1"/>
</dbReference>
<evidence type="ECO:0000256" key="4">
    <source>
        <dbReference type="ARBA" id="ARBA00013948"/>
    </source>
</evidence>
<dbReference type="SUPFAM" id="SSF56112">
    <property type="entry name" value="Protein kinase-like (PK-like)"/>
    <property type="match status" value="1"/>
</dbReference>
<dbReference type="GO" id="GO:0050684">
    <property type="term" value="P:regulation of mRNA processing"/>
    <property type="evidence" value="ECO:0007669"/>
    <property type="project" value="TreeGrafter"/>
</dbReference>
<proteinExistence type="predicted"/>
<dbReference type="GO" id="GO:0005737">
    <property type="term" value="C:cytoplasm"/>
    <property type="evidence" value="ECO:0007669"/>
    <property type="project" value="TreeGrafter"/>
</dbReference>
<keyword evidence="18" id="KW-1185">Reference proteome</keyword>
<dbReference type="Gene3D" id="1.10.510.10">
    <property type="entry name" value="Transferase(Phosphotransferase) domain 1"/>
    <property type="match status" value="1"/>
</dbReference>
<dbReference type="OrthoDB" id="5979581at2759"/>
<organism evidence="17 18">
    <name type="scientific">Cercospora zeae-maydis SCOH1-5</name>
    <dbReference type="NCBI Taxonomy" id="717836"/>
    <lineage>
        <taxon>Eukaryota</taxon>
        <taxon>Fungi</taxon>
        <taxon>Dikarya</taxon>
        <taxon>Ascomycota</taxon>
        <taxon>Pezizomycotina</taxon>
        <taxon>Dothideomycetes</taxon>
        <taxon>Dothideomycetidae</taxon>
        <taxon>Mycosphaerellales</taxon>
        <taxon>Mycosphaerellaceae</taxon>
        <taxon>Cercospora</taxon>
    </lineage>
</organism>
<dbReference type="GO" id="GO:0005524">
    <property type="term" value="F:ATP binding"/>
    <property type="evidence" value="ECO:0007669"/>
    <property type="project" value="UniProtKB-UniRule"/>
</dbReference>
<protein>
    <recommendedName>
        <fullName evidence="5">EKC/KEOPS complex subunit BUD32</fullName>
        <ecNumber evidence="3">2.7.11.1</ecNumber>
    </recommendedName>
    <alternativeName>
        <fullName evidence="11 12">Atypical Serine/threonine protein kinase BUD32</fullName>
    </alternativeName>
    <alternativeName>
        <fullName evidence="4">EKC/KEOPS complex subunit bud32</fullName>
    </alternativeName>
</protein>
<evidence type="ECO:0000313" key="17">
    <source>
        <dbReference type="EMBL" id="KAF2217660.1"/>
    </source>
</evidence>
<evidence type="ECO:0000313" key="18">
    <source>
        <dbReference type="Proteomes" id="UP000799539"/>
    </source>
</evidence>
<dbReference type="AlphaFoldDB" id="A0A6A6FWR8"/>
<keyword evidence="10 15" id="KW-0067">ATP-binding</keyword>
<gene>
    <name evidence="17" type="ORF">CERZMDRAFT_108335</name>
</gene>
<dbReference type="PROSITE" id="PS00107">
    <property type="entry name" value="PROTEIN_KINASE_ATP"/>
    <property type="match status" value="1"/>
</dbReference>
<evidence type="ECO:0000256" key="11">
    <source>
        <dbReference type="ARBA" id="ARBA00030980"/>
    </source>
</evidence>
<evidence type="ECO:0000256" key="14">
    <source>
        <dbReference type="ARBA" id="ARBA00048679"/>
    </source>
</evidence>
<dbReference type="InterPro" id="IPR000719">
    <property type="entry name" value="Prot_kinase_dom"/>
</dbReference>
<dbReference type="InterPro" id="IPR017441">
    <property type="entry name" value="Protein_kinase_ATP_BS"/>
</dbReference>
<evidence type="ECO:0000256" key="12">
    <source>
        <dbReference type="ARBA" id="ARBA00033194"/>
    </source>
</evidence>
<evidence type="ECO:0000256" key="6">
    <source>
        <dbReference type="ARBA" id="ARBA00022527"/>
    </source>
</evidence>
<dbReference type="GO" id="GO:0004674">
    <property type="term" value="F:protein serine/threonine kinase activity"/>
    <property type="evidence" value="ECO:0007669"/>
    <property type="project" value="UniProtKB-KW"/>
</dbReference>
<evidence type="ECO:0000256" key="15">
    <source>
        <dbReference type="PROSITE-ProRule" id="PRU10141"/>
    </source>
</evidence>
<dbReference type="PROSITE" id="PS50011">
    <property type="entry name" value="PROTEIN_KINASE_DOM"/>
    <property type="match status" value="1"/>
</dbReference>
<accession>A0A6A6FWR8</accession>
<keyword evidence="6" id="KW-0723">Serine/threonine-protein kinase</keyword>
<dbReference type="PROSITE" id="PS00109">
    <property type="entry name" value="PROTEIN_KINASE_TYR"/>
    <property type="match status" value="1"/>
</dbReference>
<dbReference type="EMBL" id="ML992662">
    <property type="protein sequence ID" value="KAF2217660.1"/>
    <property type="molecule type" value="Genomic_DNA"/>
</dbReference>
<comment type="catalytic activity">
    <reaction evidence="13">
        <text>L-threonyl-[protein] + ATP = O-phospho-L-threonyl-[protein] + ADP + H(+)</text>
        <dbReference type="Rhea" id="RHEA:46608"/>
        <dbReference type="Rhea" id="RHEA-COMP:11060"/>
        <dbReference type="Rhea" id="RHEA-COMP:11605"/>
        <dbReference type="ChEBI" id="CHEBI:15378"/>
        <dbReference type="ChEBI" id="CHEBI:30013"/>
        <dbReference type="ChEBI" id="CHEBI:30616"/>
        <dbReference type="ChEBI" id="CHEBI:61977"/>
        <dbReference type="ChEBI" id="CHEBI:456216"/>
        <dbReference type="EC" id="2.7.11.1"/>
    </reaction>
</comment>
<dbReference type="Gene3D" id="3.30.200.20">
    <property type="entry name" value="Phosphorylase Kinase, domain 1"/>
    <property type="match status" value="1"/>
</dbReference>
<evidence type="ECO:0000256" key="7">
    <source>
        <dbReference type="ARBA" id="ARBA00022679"/>
    </source>
</evidence>
<evidence type="ECO:0000256" key="8">
    <source>
        <dbReference type="ARBA" id="ARBA00022741"/>
    </source>
</evidence>
<evidence type="ECO:0000259" key="16">
    <source>
        <dbReference type="PROSITE" id="PS50011"/>
    </source>
</evidence>
<dbReference type="Pfam" id="PF00069">
    <property type="entry name" value="Pkinase"/>
    <property type="match status" value="1"/>
</dbReference>
<comment type="subunit">
    <text evidence="2">Component of the EKC/KEOPS complex composed of at least BUD32, CGI121, GON7, KAE1 and PCC1; the whole complex dimerizes.</text>
</comment>
<dbReference type="GO" id="GO:0000245">
    <property type="term" value="P:spliceosomal complex assembly"/>
    <property type="evidence" value="ECO:0007669"/>
    <property type="project" value="TreeGrafter"/>
</dbReference>
<dbReference type="InterPro" id="IPR008266">
    <property type="entry name" value="Tyr_kinase_AS"/>
</dbReference>
<sequence length="396" mass="45386">MPILSGAAKSIASCSYRRQFRKTAVLSLRHNITRSPTRKYHPISLNLAEDVEEYRLGGFHPVHIGDVFQAKYKVLHKLGAGGFSTTWLARDTVDKKYVALKILKAEETASYSELRMLQSLANIPGHHPGRRHIRMVLDSFFIEGPNGRHNCVITEVAGPSLNDLYNVPGMGYTAGARRLRANIARKVNSQIIEAIDFLHFNRVCHGDLTTSNLLLHLKSIDDWKENEIYQHFDVCLVDFGEAFQFEEPVKSEDIGIPFMYRAPETIFESKYDRFSEIWALASNGAMKGKLPDPWWKRWDKRTMCFGEDGRPLDNWPEGRVLAVQYPLEEMIGDIGSEDDESAIASGPASEMLERSWTKVDMYERKAMRDLLDGMLQWQPEERLSLEQIRKHRWITG</sequence>
<name>A0A6A6FWR8_9PEZI</name>
<keyword evidence="8 15" id="KW-0547">Nucleotide-binding</keyword>
<comment type="catalytic activity">
    <reaction evidence="14">
        <text>L-seryl-[protein] + ATP = O-phospho-L-seryl-[protein] + ADP + H(+)</text>
        <dbReference type="Rhea" id="RHEA:17989"/>
        <dbReference type="Rhea" id="RHEA-COMP:9863"/>
        <dbReference type="Rhea" id="RHEA-COMP:11604"/>
        <dbReference type="ChEBI" id="CHEBI:15378"/>
        <dbReference type="ChEBI" id="CHEBI:29999"/>
        <dbReference type="ChEBI" id="CHEBI:30616"/>
        <dbReference type="ChEBI" id="CHEBI:83421"/>
        <dbReference type="ChEBI" id="CHEBI:456216"/>
        <dbReference type="EC" id="2.7.11.1"/>
    </reaction>
</comment>
<dbReference type="GO" id="GO:0005634">
    <property type="term" value="C:nucleus"/>
    <property type="evidence" value="ECO:0007669"/>
    <property type="project" value="TreeGrafter"/>
</dbReference>